<dbReference type="InterPro" id="IPR005532">
    <property type="entry name" value="SUMF_dom"/>
</dbReference>
<evidence type="ECO:0000256" key="1">
    <source>
        <dbReference type="SAM" id="SignalP"/>
    </source>
</evidence>
<dbReference type="Gene3D" id="3.90.1580.10">
    <property type="entry name" value="paralog of FGE (formylglycine-generating enzyme)"/>
    <property type="match status" value="1"/>
</dbReference>
<feature type="domain" description="Sulfatase-modifying factor enzyme-like" evidence="2">
    <location>
        <begin position="32"/>
        <end position="267"/>
    </location>
</feature>
<dbReference type="SUPFAM" id="SSF56436">
    <property type="entry name" value="C-type lectin-like"/>
    <property type="match status" value="1"/>
</dbReference>
<feature type="signal peptide" evidence="1">
    <location>
        <begin position="1"/>
        <end position="18"/>
    </location>
</feature>
<evidence type="ECO:0000259" key="2">
    <source>
        <dbReference type="Pfam" id="PF03781"/>
    </source>
</evidence>
<dbReference type="PANTHER" id="PTHR23150:SF19">
    <property type="entry name" value="FORMYLGLYCINE-GENERATING ENZYME"/>
    <property type="match status" value="1"/>
</dbReference>
<dbReference type="Proteomes" id="UP000197535">
    <property type="component" value="Unassembled WGS sequence"/>
</dbReference>
<name>A0A254TF87_9BURK</name>
<organism evidence="3 4">
    <name type="scientific">Noviherbaspirillum denitrificans</name>
    <dbReference type="NCBI Taxonomy" id="1968433"/>
    <lineage>
        <taxon>Bacteria</taxon>
        <taxon>Pseudomonadati</taxon>
        <taxon>Pseudomonadota</taxon>
        <taxon>Betaproteobacteria</taxon>
        <taxon>Burkholderiales</taxon>
        <taxon>Oxalobacteraceae</taxon>
        <taxon>Noviherbaspirillum</taxon>
    </lineage>
</organism>
<sequence>MVARILMLAALFVTQAHAMPTAWTEPVTGMRFIAVPKGCFQMGTRGPVKPMDIAPWEHAGFKGKLEADEQPRHEACVDAFLIGEHEVRASDWERVMGEAPPQGSGAAPASGMTWHAAQAFAARLTQLAEQSGARYRFRLPTEAEWEYACRAGEKKDNLPVRRTDIRDVAWYSLQRAPEPREVGKRKANAWGLYDMLGNVWEWVEDGYRADAYARHALYNPVSKDAADGERVIRGASHRSDFLHVRCGKRASYPANEAMGQIGLRLVRTK</sequence>
<feature type="chain" id="PRO_5012287392" description="Sulfatase-modifying factor enzyme-like domain-containing protein" evidence="1">
    <location>
        <begin position="19"/>
        <end position="269"/>
    </location>
</feature>
<accession>A0A254TF87</accession>
<keyword evidence="4" id="KW-1185">Reference proteome</keyword>
<protein>
    <recommendedName>
        <fullName evidence="2">Sulfatase-modifying factor enzyme-like domain-containing protein</fullName>
    </recommendedName>
</protein>
<dbReference type="RefSeq" id="WP_170942125.1">
    <property type="nucleotide sequence ID" value="NZ_LSTO01000001.1"/>
</dbReference>
<dbReference type="InterPro" id="IPR042095">
    <property type="entry name" value="SUMF_sf"/>
</dbReference>
<dbReference type="PANTHER" id="PTHR23150">
    <property type="entry name" value="SULFATASE MODIFYING FACTOR 1, 2"/>
    <property type="match status" value="1"/>
</dbReference>
<dbReference type="InterPro" id="IPR016187">
    <property type="entry name" value="CTDL_fold"/>
</dbReference>
<gene>
    <name evidence="3" type="ORF">AYR66_16420</name>
</gene>
<dbReference type="EMBL" id="LSTO01000001">
    <property type="protein sequence ID" value="OWW20817.1"/>
    <property type="molecule type" value="Genomic_DNA"/>
</dbReference>
<comment type="caution">
    <text evidence="3">The sequence shown here is derived from an EMBL/GenBank/DDBJ whole genome shotgun (WGS) entry which is preliminary data.</text>
</comment>
<dbReference type="InterPro" id="IPR051043">
    <property type="entry name" value="Sulfatase_Mod_Factor_Kinase"/>
</dbReference>
<keyword evidence="1" id="KW-0732">Signal</keyword>
<reference evidence="3 4" key="1">
    <citation type="submission" date="2016-02" db="EMBL/GenBank/DDBJ databases">
        <authorList>
            <person name="Wen L."/>
            <person name="He K."/>
            <person name="Yang H."/>
        </authorList>
    </citation>
    <scope>NUCLEOTIDE SEQUENCE [LARGE SCALE GENOMIC DNA]</scope>
    <source>
        <strain evidence="3 4">TSA40</strain>
    </source>
</reference>
<evidence type="ECO:0000313" key="4">
    <source>
        <dbReference type="Proteomes" id="UP000197535"/>
    </source>
</evidence>
<dbReference type="GO" id="GO:0120147">
    <property type="term" value="F:formylglycine-generating oxidase activity"/>
    <property type="evidence" value="ECO:0007669"/>
    <property type="project" value="TreeGrafter"/>
</dbReference>
<proteinExistence type="predicted"/>
<dbReference type="AlphaFoldDB" id="A0A254TF87"/>
<dbReference type="Pfam" id="PF03781">
    <property type="entry name" value="FGE-sulfatase"/>
    <property type="match status" value="1"/>
</dbReference>
<evidence type="ECO:0000313" key="3">
    <source>
        <dbReference type="EMBL" id="OWW20817.1"/>
    </source>
</evidence>